<name>A0ABS4F025_9CLOT</name>
<dbReference type="SMART" id="SM01323">
    <property type="entry name" value="YajC"/>
    <property type="match status" value="1"/>
</dbReference>
<evidence type="ECO:0000256" key="5">
    <source>
        <dbReference type="ARBA" id="ARBA00022692"/>
    </source>
</evidence>
<dbReference type="NCBIfam" id="TIGR00739">
    <property type="entry name" value="yajC"/>
    <property type="match status" value="1"/>
</dbReference>
<keyword evidence="7 10" id="KW-1133">Transmembrane helix</keyword>
<evidence type="ECO:0000256" key="7">
    <source>
        <dbReference type="ARBA" id="ARBA00022989"/>
    </source>
</evidence>
<dbReference type="InterPro" id="IPR003849">
    <property type="entry name" value="Preprotein_translocase_YajC"/>
</dbReference>
<sequence>MSPMLMQILPIIAIFVLFFFMIIMPEKKRKKQYSQMMNSLGVNDEIMTRGGIVGKIVQMDDEYIVIETSSDRTKIKLVRNSIASKINKEEVKKA</sequence>
<comment type="similarity">
    <text evidence="2">Belongs to the YajC family.</text>
</comment>
<evidence type="ECO:0000256" key="2">
    <source>
        <dbReference type="ARBA" id="ARBA00006742"/>
    </source>
</evidence>
<feature type="transmembrane region" description="Helical" evidence="10">
    <location>
        <begin position="6"/>
        <end position="24"/>
    </location>
</feature>
<evidence type="ECO:0000256" key="8">
    <source>
        <dbReference type="ARBA" id="ARBA00023010"/>
    </source>
</evidence>
<evidence type="ECO:0000313" key="11">
    <source>
        <dbReference type="EMBL" id="MBP1889594.1"/>
    </source>
</evidence>
<keyword evidence="6" id="KW-0653">Protein transport</keyword>
<evidence type="ECO:0000256" key="10">
    <source>
        <dbReference type="SAM" id="Phobius"/>
    </source>
</evidence>
<keyword evidence="9 10" id="KW-0472">Membrane</keyword>
<evidence type="ECO:0000256" key="9">
    <source>
        <dbReference type="ARBA" id="ARBA00023136"/>
    </source>
</evidence>
<organism evidence="11 12">
    <name type="scientific">Clostridium moniliforme</name>
    <dbReference type="NCBI Taxonomy" id="39489"/>
    <lineage>
        <taxon>Bacteria</taxon>
        <taxon>Bacillati</taxon>
        <taxon>Bacillota</taxon>
        <taxon>Clostridia</taxon>
        <taxon>Eubacteriales</taxon>
        <taxon>Clostridiaceae</taxon>
        <taxon>Clostridium</taxon>
    </lineage>
</organism>
<accession>A0ABS4F025</accession>
<dbReference type="Pfam" id="PF02699">
    <property type="entry name" value="YajC"/>
    <property type="match status" value="1"/>
</dbReference>
<keyword evidence="5 10" id="KW-0812">Transmembrane</keyword>
<proteinExistence type="inferred from homology"/>
<dbReference type="Proteomes" id="UP000783390">
    <property type="component" value="Unassembled WGS sequence"/>
</dbReference>
<gene>
    <name evidence="11" type="ORF">J2Z53_001175</name>
</gene>
<protein>
    <submittedName>
        <fullName evidence="11">Preprotein translocase subunit YajC</fullName>
    </submittedName>
</protein>
<dbReference type="PANTHER" id="PTHR33909">
    <property type="entry name" value="SEC TRANSLOCON ACCESSORY COMPLEX SUBUNIT YAJC"/>
    <property type="match status" value="1"/>
</dbReference>
<dbReference type="EMBL" id="JAGGJZ010000002">
    <property type="protein sequence ID" value="MBP1889594.1"/>
    <property type="molecule type" value="Genomic_DNA"/>
</dbReference>
<evidence type="ECO:0000256" key="6">
    <source>
        <dbReference type="ARBA" id="ARBA00022927"/>
    </source>
</evidence>
<comment type="subcellular location">
    <subcellularLocation>
        <location evidence="1">Cell membrane</location>
        <topology evidence="1">Single-pass membrane protein</topology>
    </subcellularLocation>
</comment>
<dbReference type="RefSeq" id="WP_209796334.1">
    <property type="nucleotide sequence ID" value="NZ_JAGGJZ010000002.1"/>
</dbReference>
<evidence type="ECO:0000256" key="4">
    <source>
        <dbReference type="ARBA" id="ARBA00022475"/>
    </source>
</evidence>
<dbReference type="PRINTS" id="PR01853">
    <property type="entry name" value="YAJCTRNLCASE"/>
</dbReference>
<keyword evidence="3" id="KW-0813">Transport</keyword>
<keyword evidence="8" id="KW-0811">Translocation</keyword>
<evidence type="ECO:0000256" key="3">
    <source>
        <dbReference type="ARBA" id="ARBA00022448"/>
    </source>
</evidence>
<comment type="caution">
    <text evidence="11">The sequence shown here is derived from an EMBL/GenBank/DDBJ whole genome shotgun (WGS) entry which is preliminary data.</text>
</comment>
<dbReference type="PANTHER" id="PTHR33909:SF1">
    <property type="entry name" value="SEC TRANSLOCON ACCESSORY COMPLEX SUBUNIT YAJC"/>
    <property type="match status" value="1"/>
</dbReference>
<keyword evidence="4" id="KW-1003">Cell membrane</keyword>
<keyword evidence="12" id="KW-1185">Reference proteome</keyword>
<evidence type="ECO:0000256" key="1">
    <source>
        <dbReference type="ARBA" id="ARBA00004162"/>
    </source>
</evidence>
<evidence type="ECO:0000313" key="12">
    <source>
        <dbReference type="Proteomes" id="UP000783390"/>
    </source>
</evidence>
<reference evidence="11 12" key="1">
    <citation type="submission" date="2021-03" db="EMBL/GenBank/DDBJ databases">
        <title>Genomic Encyclopedia of Type Strains, Phase IV (KMG-IV): sequencing the most valuable type-strain genomes for metagenomic binning, comparative biology and taxonomic classification.</title>
        <authorList>
            <person name="Goeker M."/>
        </authorList>
    </citation>
    <scope>NUCLEOTIDE SEQUENCE [LARGE SCALE GENOMIC DNA]</scope>
    <source>
        <strain evidence="11 12">DSM 3984</strain>
    </source>
</reference>